<accession>A0A7D5XCT0</accession>
<name>A0A7D5XCT0_FERL1</name>
<dbReference type="KEGG" id="flt:Sv326_0656"/>
<dbReference type="GO" id="GO:0004803">
    <property type="term" value="F:transposase activity"/>
    <property type="evidence" value="ECO:0007669"/>
    <property type="project" value="InterPro"/>
</dbReference>
<protein>
    <recommendedName>
        <fullName evidence="1">Transposase IS4-like domain-containing protein</fullName>
    </recommendedName>
</protein>
<feature type="domain" description="Transposase IS4-like" evidence="1">
    <location>
        <begin position="129"/>
        <end position="308"/>
    </location>
</feature>
<evidence type="ECO:0000259" key="1">
    <source>
        <dbReference type="Pfam" id="PF01609"/>
    </source>
</evidence>
<dbReference type="InterPro" id="IPR002559">
    <property type="entry name" value="Transposase_11"/>
</dbReference>
<reference evidence="3" key="1">
    <citation type="submission" date="2020-07" db="EMBL/GenBank/DDBJ databases">
        <title>Metabolic diversity and evolutionary history of the archaeal phylum ###Micrarchaeota### uncovered from a freshwater lake metagenome.</title>
        <authorList>
            <person name="Kadnikov V.V."/>
            <person name="Savvichev A.S."/>
            <person name="Mardanov A.V."/>
            <person name="Beletsky A.V."/>
            <person name="Chupakov A.V."/>
            <person name="Kokryatskaya N.M."/>
            <person name="Pimenov N.V."/>
            <person name="Ravin N.V."/>
        </authorList>
    </citation>
    <scope>NUCLEOTIDE SEQUENCE [LARGE SCALE GENOMIC DNA]</scope>
</reference>
<gene>
    <name evidence="2" type="ORF">Sv326_0656</name>
</gene>
<organism evidence="2 3">
    <name type="scientific">Fermentimicrarchaeum limneticum</name>
    <dbReference type="NCBI Taxonomy" id="2795018"/>
    <lineage>
        <taxon>Archaea</taxon>
        <taxon>Candidatus Micrarchaeota</taxon>
        <taxon>Candidatus Fermentimicrarchaeales</taxon>
        <taxon>Candidatus Fermentimicrarchaeaceae</taxon>
        <taxon>Candidatus Fermentimicrarchaeum</taxon>
    </lineage>
</organism>
<dbReference type="Proteomes" id="UP000510821">
    <property type="component" value="Chromosome"/>
</dbReference>
<proteinExistence type="predicted"/>
<dbReference type="EMBL" id="CP058998">
    <property type="protein sequence ID" value="QLJ52831.1"/>
    <property type="molecule type" value="Genomic_DNA"/>
</dbReference>
<evidence type="ECO:0000313" key="2">
    <source>
        <dbReference type="EMBL" id="QLJ52831.1"/>
    </source>
</evidence>
<evidence type="ECO:0000313" key="3">
    <source>
        <dbReference type="Proteomes" id="UP000510821"/>
    </source>
</evidence>
<dbReference type="AlphaFoldDB" id="A0A7D5XCT0"/>
<dbReference type="GO" id="GO:0006313">
    <property type="term" value="P:DNA transposition"/>
    <property type="evidence" value="ECO:0007669"/>
    <property type="project" value="InterPro"/>
</dbReference>
<sequence>MKLVTKEVAERDKNVYPQNWPAYNAAQVEEKLQFLGILSELCSYIPDYPNGGPGRPRMRLGEMTFCVVSKVYERLSSRRVSSDLEIAKDSGYIEKVPHFNTTLKYFNEPTLTPLLTQLIQLSASPLKDFETTFAVDASGLSSAFYSRWLDYRLKGDKLVKGWLKVHVICGVKSHIVTHIVVTDGVKHDCPQFTELVRETAKNFKIDAVCGDLGYSSRANVQLVWDLGGAPLIPFKYTANGKSSGSSAWRKMYIWFHMNGEEFYKYYHQRSNVESTFSMLKRKFSTRLMLKNELGQTNEALAMVLCHNIVCLIHEMHELGLDVEFQKSAHLFPNLHIKPDASII</sequence>
<dbReference type="GO" id="GO:0003677">
    <property type="term" value="F:DNA binding"/>
    <property type="evidence" value="ECO:0007669"/>
    <property type="project" value="InterPro"/>
</dbReference>
<dbReference type="Pfam" id="PF01609">
    <property type="entry name" value="DDE_Tnp_1"/>
    <property type="match status" value="1"/>
</dbReference>